<dbReference type="PANTHER" id="PTHR33529:SF7">
    <property type="entry name" value="LIPOPOLYSACCHARIDE EXPORT SYSTEM PERMEASE PROTEIN LPTF"/>
    <property type="match status" value="1"/>
</dbReference>
<evidence type="ECO:0000313" key="14">
    <source>
        <dbReference type="Proteomes" id="UP001269375"/>
    </source>
</evidence>
<evidence type="ECO:0000256" key="9">
    <source>
        <dbReference type="ARBA" id="ARBA00022989"/>
    </source>
</evidence>
<dbReference type="InterPro" id="IPR030922">
    <property type="entry name" value="LptF"/>
</dbReference>
<dbReference type="PANTHER" id="PTHR33529">
    <property type="entry name" value="SLR0882 PROTEIN-RELATED"/>
    <property type="match status" value="1"/>
</dbReference>
<evidence type="ECO:0000256" key="6">
    <source>
        <dbReference type="ARBA" id="ARBA00022475"/>
    </source>
</evidence>
<keyword evidence="9 12" id="KW-1133">Transmembrane helix</keyword>
<keyword evidence="10 12" id="KW-0472">Membrane</keyword>
<comment type="function">
    <text evidence="1">Part of the ABC transporter complex LptBFG involved in the translocation of lipopolysaccharide (LPS) from the inner membrane to the outer membrane.</text>
</comment>
<gene>
    <name evidence="13" type="primary">lptF</name>
    <name evidence="13" type="ORF">QC825_03230</name>
</gene>
<dbReference type="Proteomes" id="UP001269375">
    <property type="component" value="Unassembled WGS sequence"/>
</dbReference>
<evidence type="ECO:0000256" key="8">
    <source>
        <dbReference type="ARBA" id="ARBA00022692"/>
    </source>
</evidence>
<evidence type="ECO:0000256" key="3">
    <source>
        <dbReference type="ARBA" id="ARBA00007725"/>
    </source>
</evidence>
<comment type="subcellular location">
    <subcellularLocation>
        <location evidence="2">Cell inner membrane</location>
        <topology evidence="2">Multi-pass membrane protein</topology>
    </subcellularLocation>
</comment>
<comment type="similarity">
    <text evidence="3">Belongs to the LptF/LptG family.</text>
</comment>
<comment type="subunit">
    <text evidence="11">Component of the lipopolysaccharide transport and assembly complex. The LptBFG transporter is composed of two ATP-binding proteins (LptB) and two transmembrane proteins (LptF and LptG).</text>
</comment>
<feature type="transmembrane region" description="Helical" evidence="12">
    <location>
        <begin position="299"/>
        <end position="318"/>
    </location>
</feature>
<sequence length="360" mass="40232">MIVFRYLIRQILVTMSAVAGVLLLVIMGSRFIRYFTDAANGDIPARLLGSLMLFHMPSFLELVLPLALFLGVLLAYGQLYLNSEMTVLTACGVSRKRLLRVTLWPGALVAMMVAACSLWLTPMGLAQNERLITAQQQQADFSALTPGRFQEIGDRTIYTERVTRNSSRLEHVFVAETQQRDGQAPEQIVTRADSGYQTNDPDTGSRFLVLSNGERYVVTPGQAVGDRLQFDTYAVRQERTSVTGDIDDEEMLSTLALWRDGSDKAISALQWRVSLVVMVPILILMALPLSRVNPRSGRFAKLVPAIILHMSYLSLLLAAQNALAKGQLPAWIGMWPIHALYLVIGIFLFTRGRPRRRRHV</sequence>
<dbReference type="Pfam" id="PF03739">
    <property type="entry name" value="LptF_LptG"/>
    <property type="match status" value="1"/>
</dbReference>
<evidence type="ECO:0000256" key="12">
    <source>
        <dbReference type="SAM" id="Phobius"/>
    </source>
</evidence>
<keyword evidence="14" id="KW-1185">Reference proteome</keyword>
<dbReference type="RefSeq" id="WP_251592228.1">
    <property type="nucleotide sequence ID" value="NZ_JAMLJI010000002.1"/>
</dbReference>
<dbReference type="InterPro" id="IPR005495">
    <property type="entry name" value="LptG/LptF_permease"/>
</dbReference>
<accession>A0ABU1GTD4</accession>
<comment type="caution">
    <text evidence="13">The sequence shown here is derived from an EMBL/GenBank/DDBJ whole genome shotgun (WGS) entry which is preliminary data.</text>
</comment>
<evidence type="ECO:0000256" key="7">
    <source>
        <dbReference type="ARBA" id="ARBA00022519"/>
    </source>
</evidence>
<evidence type="ECO:0000256" key="5">
    <source>
        <dbReference type="ARBA" id="ARBA00022448"/>
    </source>
</evidence>
<reference evidence="13 14" key="1">
    <citation type="submission" date="2023-04" db="EMBL/GenBank/DDBJ databases">
        <title>A long-awaited taxogenomic arrangement of the family Halomonadaceae.</title>
        <authorList>
            <person name="De La Haba R."/>
            <person name="Chuvochina M."/>
            <person name="Wittouck S."/>
            <person name="Arahal D.R."/>
            <person name="Sanchez-Porro C."/>
            <person name="Hugenholtz P."/>
            <person name="Ventosa A."/>
        </authorList>
    </citation>
    <scope>NUCLEOTIDE SEQUENCE [LARGE SCALE GENOMIC DNA]</scope>
    <source>
        <strain evidence="13 14">DSM 22428</strain>
    </source>
</reference>
<feature type="transmembrane region" description="Helical" evidence="12">
    <location>
        <begin position="269"/>
        <end position="287"/>
    </location>
</feature>
<dbReference type="EMBL" id="JARWAO010000001">
    <property type="protein sequence ID" value="MDR5895090.1"/>
    <property type="molecule type" value="Genomic_DNA"/>
</dbReference>
<protein>
    <recommendedName>
        <fullName evidence="4">Lipopolysaccharide export system permease protein LptF</fullName>
    </recommendedName>
</protein>
<evidence type="ECO:0000313" key="13">
    <source>
        <dbReference type="EMBL" id="MDR5895090.1"/>
    </source>
</evidence>
<keyword evidence="8 12" id="KW-0812">Transmembrane</keyword>
<feature type="transmembrane region" description="Helical" evidence="12">
    <location>
        <begin position="330"/>
        <end position="349"/>
    </location>
</feature>
<evidence type="ECO:0000256" key="1">
    <source>
        <dbReference type="ARBA" id="ARBA00002265"/>
    </source>
</evidence>
<dbReference type="NCBIfam" id="TIGR04407">
    <property type="entry name" value="LptF_YjgP"/>
    <property type="match status" value="1"/>
</dbReference>
<name>A0ABU1GTD4_9GAMM</name>
<proteinExistence type="inferred from homology"/>
<feature type="transmembrane region" description="Helical" evidence="12">
    <location>
        <begin position="52"/>
        <end position="77"/>
    </location>
</feature>
<evidence type="ECO:0000256" key="4">
    <source>
        <dbReference type="ARBA" id="ARBA00014213"/>
    </source>
</evidence>
<keyword evidence="7" id="KW-0997">Cell inner membrane</keyword>
<keyword evidence="6" id="KW-1003">Cell membrane</keyword>
<feature type="transmembrane region" description="Helical" evidence="12">
    <location>
        <begin position="12"/>
        <end position="32"/>
    </location>
</feature>
<organism evidence="13 14">
    <name type="scientific">Larsenimonas suaedae</name>
    <dbReference type="NCBI Taxonomy" id="1851019"/>
    <lineage>
        <taxon>Bacteria</taxon>
        <taxon>Pseudomonadati</taxon>
        <taxon>Pseudomonadota</taxon>
        <taxon>Gammaproteobacteria</taxon>
        <taxon>Oceanospirillales</taxon>
        <taxon>Halomonadaceae</taxon>
        <taxon>Larsenimonas</taxon>
    </lineage>
</organism>
<feature type="transmembrane region" description="Helical" evidence="12">
    <location>
        <begin position="98"/>
        <end position="120"/>
    </location>
</feature>
<keyword evidence="5" id="KW-0813">Transport</keyword>
<evidence type="ECO:0000256" key="11">
    <source>
        <dbReference type="ARBA" id="ARBA00026081"/>
    </source>
</evidence>
<evidence type="ECO:0000256" key="2">
    <source>
        <dbReference type="ARBA" id="ARBA00004429"/>
    </source>
</evidence>
<evidence type="ECO:0000256" key="10">
    <source>
        <dbReference type="ARBA" id="ARBA00023136"/>
    </source>
</evidence>